<evidence type="ECO:0000256" key="6">
    <source>
        <dbReference type="ARBA" id="ARBA00022806"/>
    </source>
</evidence>
<dbReference type="Gene3D" id="2.20.28.10">
    <property type="match status" value="1"/>
</dbReference>
<dbReference type="GO" id="GO:0003697">
    <property type="term" value="F:single-stranded DNA binding"/>
    <property type="evidence" value="ECO:0007669"/>
    <property type="project" value="TreeGrafter"/>
</dbReference>
<dbReference type="InterPro" id="IPR054125">
    <property type="entry name" value="MCM5_C"/>
</dbReference>
<dbReference type="InterPro" id="IPR008048">
    <property type="entry name" value="MCM5"/>
</dbReference>
<dbReference type="AlphaFoldDB" id="A0AAD3DWL5"/>
<dbReference type="InterPro" id="IPR031327">
    <property type="entry name" value="MCM"/>
</dbReference>
<dbReference type="EMBL" id="BMAR01000021">
    <property type="protein sequence ID" value="GFR48027.1"/>
    <property type="molecule type" value="Genomic_DNA"/>
</dbReference>
<organism evidence="16 17">
    <name type="scientific">Astrephomene gubernaculifera</name>
    <dbReference type="NCBI Taxonomy" id="47775"/>
    <lineage>
        <taxon>Eukaryota</taxon>
        <taxon>Viridiplantae</taxon>
        <taxon>Chlorophyta</taxon>
        <taxon>core chlorophytes</taxon>
        <taxon>Chlorophyceae</taxon>
        <taxon>CS clade</taxon>
        <taxon>Chlamydomonadales</taxon>
        <taxon>Astrephomenaceae</taxon>
        <taxon>Astrephomene</taxon>
    </lineage>
</organism>
<dbReference type="GO" id="GO:0043138">
    <property type="term" value="F:3'-5' DNA helicase activity"/>
    <property type="evidence" value="ECO:0007669"/>
    <property type="project" value="TreeGrafter"/>
</dbReference>
<dbReference type="PROSITE" id="PS50051">
    <property type="entry name" value="MCM_2"/>
    <property type="match status" value="1"/>
</dbReference>
<evidence type="ECO:0000313" key="16">
    <source>
        <dbReference type="EMBL" id="GFR48027.1"/>
    </source>
</evidence>
<comment type="catalytic activity">
    <reaction evidence="11 13">
        <text>ATP + H2O = ADP + phosphate + H(+)</text>
        <dbReference type="Rhea" id="RHEA:13065"/>
        <dbReference type="ChEBI" id="CHEBI:15377"/>
        <dbReference type="ChEBI" id="CHEBI:15378"/>
        <dbReference type="ChEBI" id="CHEBI:30616"/>
        <dbReference type="ChEBI" id="CHEBI:43474"/>
        <dbReference type="ChEBI" id="CHEBI:456216"/>
        <dbReference type="EC" id="3.6.4.12"/>
    </reaction>
</comment>
<evidence type="ECO:0000259" key="15">
    <source>
        <dbReference type="PROSITE" id="PS50051"/>
    </source>
</evidence>
<dbReference type="PRINTS" id="PR01661">
    <property type="entry name" value="MCMPROTEIN5"/>
</dbReference>
<keyword evidence="8 12" id="KW-0238">DNA-binding</keyword>
<feature type="compositionally biased region" description="Gly residues" evidence="14">
    <location>
        <begin position="565"/>
        <end position="576"/>
    </location>
</feature>
<keyword evidence="3 13" id="KW-0235">DNA replication</keyword>
<comment type="subcellular location">
    <subcellularLocation>
        <location evidence="1 13">Nucleus</location>
    </subcellularLocation>
</comment>
<comment type="caution">
    <text evidence="16">The sequence shown here is derived from an EMBL/GenBank/DDBJ whole genome shotgun (WGS) entry which is preliminary data.</text>
</comment>
<evidence type="ECO:0000256" key="4">
    <source>
        <dbReference type="ARBA" id="ARBA00022741"/>
    </source>
</evidence>
<dbReference type="Pfam" id="PF21933">
    <property type="entry name" value="MCM5_C"/>
    <property type="match status" value="1"/>
</dbReference>
<dbReference type="Gene3D" id="3.30.1640.10">
    <property type="entry name" value="mini-chromosome maintenance (MCM) complex, chain A, domain 1"/>
    <property type="match status" value="1"/>
</dbReference>
<evidence type="ECO:0000256" key="5">
    <source>
        <dbReference type="ARBA" id="ARBA00022801"/>
    </source>
</evidence>
<sequence>MSGFDGGRVFVSYQGQEAPREPLEDGTGIPDQDLIEHFKQFIQSYQIGTTKDVSERRLYADDLYENRTHLHVDLKDVRAASHRLADELEERPAEVLPLFEEAAYKVLQDKLATDEQGKPAELPDVQILLYSSIPLAQSQAMSIRDLESSRVSKLVLLTGIITAASKPRHKATYLTLQCKTCRGCKRVNCKPGLGGTFMPGYCDLADRRAPGGAGAEGCGPNPFVVLPEGSTFVDQQTLKLQEKPEDVPTGELPRTVMLVADRQCCNQVTPGTRVTVTGIYSTYKGKAMDKGAVSLQQPYIRVVSVMQEAGDAHSRFKFTKEEIQSFEQFAKQDGLHDEIFARIAPNIYGSADIKKAVACLLFGGARKSLPDGTNRRGDINVLLLGDPSTAKSQFLKFVSRVAPIAVYTSGKGSSAAGLTASVVQDANSREFYLEGGAMVLADNGVVCIDEFDKMRPEDRVAIHEAMEQQTISIAKAGITTMLKSRTSVLAAANPPSGRYDDLKTAQENIDLQSTILSRFDLIFIVKDSREHDMAIARHVLDNHRLGGAAGARGRGGAVASSVGNSTGGGGDAGSGGQEAQDVEFLKRYIHYCRSQCSPRLNEDAAKRLAAFYVEIRNEARNQANASDSDTPPVPITVRQLEAVVRIAESLAKMSLQPVATLEHVNIAIELFTKSTMDAVKSGLTQAELGGEQQLGHVRRLEERVKRRLHIGAYMTTKRLLDEMVALGEPESLVLRVLLTMAAAGDVNLTRERTMVHRLR</sequence>
<evidence type="ECO:0000256" key="1">
    <source>
        <dbReference type="ARBA" id="ARBA00004123"/>
    </source>
</evidence>
<comment type="function">
    <text evidence="13">Acts as component of the MCM2-7 complex (MCM complex) which is the replicative helicase essential for 'once per cell cycle' DNA replication initiation and elongation in eukaryotic cells. The active ATPase sites in the MCM2-7 ring are formed through the interaction surfaces of two neighboring subunits such that a critical structure of a conserved arginine finger motif is provided in trans relative to the ATP-binding site of the Walker A box of the adjacent subunit. The six ATPase active sites, however, are likely to contribute differentially to the complex helicase activity.</text>
</comment>
<dbReference type="Gene3D" id="3.40.50.300">
    <property type="entry name" value="P-loop containing nucleotide triphosphate hydrolases"/>
    <property type="match status" value="1"/>
</dbReference>
<dbReference type="PANTHER" id="PTHR11630:SF42">
    <property type="entry name" value="DNA REPLICATION LICENSING FACTOR MCM5"/>
    <property type="match status" value="1"/>
</dbReference>
<dbReference type="GO" id="GO:0016787">
    <property type="term" value="F:hydrolase activity"/>
    <property type="evidence" value="ECO:0007669"/>
    <property type="project" value="UniProtKB-KW"/>
</dbReference>
<dbReference type="PROSITE" id="PS00847">
    <property type="entry name" value="MCM_1"/>
    <property type="match status" value="1"/>
</dbReference>
<dbReference type="GO" id="GO:0005634">
    <property type="term" value="C:nucleus"/>
    <property type="evidence" value="ECO:0007669"/>
    <property type="project" value="UniProtKB-SubCell"/>
</dbReference>
<dbReference type="SUPFAM" id="SSF50249">
    <property type="entry name" value="Nucleic acid-binding proteins"/>
    <property type="match status" value="1"/>
</dbReference>
<dbReference type="Proteomes" id="UP001054857">
    <property type="component" value="Unassembled WGS sequence"/>
</dbReference>
<evidence type="ECO:0000256" key="13">
    <source>
        <dbReference type="RuleBase" id="RU368063"/>
    </source>
</evidence>
<evidence type="ECO:0000256" key="2">
    <source>
        <dbReference type="ARBA" id="ARBA00008010"/>
    </source>
</evidence>
<dbReference type="Gene3D" id="2.40.50.140">
    <property type="entry name" value="Nucleic acid-binding proteins"/>
    <property type="match status" value="1"/>
</dbReference>
<dbReference type="InterPro" id="IPR033762">
    <property type="entry name" value="MCM_OB"/>
</dbReference>
<proteinExistence type="inferred from homology"/>
<keyword evidence="4 12" id="KW-0547">Nucleotide-binding</keyword>
<dbReference type="GO" id="GO:0006270">
    <property type="term" value="P:DNA replication initiation"/>
    <property type="evidence" value="ECO:0007669"/>
    <property type="project" value="UniProtKB-UniRule"/>
</dbReference>
<evidence type="ECO:0000256" key="10">
    <source>
        <dbReference type="ARBA" id="ARBA00023306"/>
    </source>
</evidence>
<evidence type="ECO:0000313" key="17">
    <source>
        <dbReference type="Proteomes" id="UP001054857"/>
    </source>
</evidence>
<reference evidence="16 17" key="1">
    <citation type="journal article" date="2021" name="Sci. Rep.">
        <title>Genome sequencing of the multicellular alga Astrephomene provides insights into convergent evolution of germ-soma differentiation.</title>
        <authorList>
            <person name="Yamashita S."/>
            <person name="Yamamoto K."/>
            <person name="Matsuzaki R."/>
            <person name="Suzuki S."/>
            <person name="Yamaguchi H."/>
            <person name="Hirooka S."/>
            <person name="Minakuchi Y."/>
            <person name="Miyagishima S."/>
            <person name="Kawachi M."/>
            <person name="Toyoda A."/>
            <person name="Nozaki H."/>
        </authorList>
    </citation>
    <scope>NUCLEOTIDE SEQUENCE [LARGE SCALE GENOMIC DNA]</scope>
    <source>
        <strain evidence="16 17">NIES-4017</strain>
    </source>
</reference>
<keyword evidence="7 12" id="KW-0067">ATP-binding</keyword>
<keyword evidence="6 13" id="KW-0347">Helicase</keyword>
<dbReference type="InterPro" id="IPR027417">
    <property type="entry name" value="P-loop_NTPase"/>
</dbReference>
<feature type="region of interest" description="Disordered" evidence="14">
    <location>
        <begin position="550"/>
        <end position="576"/>
    </location>
</feature>
<protein>
    <recommendedName>
        <fullName evidence="13">DNA replication licensing factor MCM5</fullName>
        <ecNumber evidence="13">3.6.4.12</ecNumber>
    </recommendedName>
</protein>
<dbReference type="Pfam" id="PF17207">
    <property type="entry name" value="MCM_OB"/>
    <property type="match status" value="1"/>
</dbReference>
<dbReference type="SUPFAM" id="SSF52540">
    <property type="entry name" value="P-loop containing nucleoside triphosphate hydrolases"/>
    <property type="match status" value="1"/>
</dbReference>
<evidence type="ECO:0000256" key="3">
    <source>
        <dbReference type="ARBA" id="ARBA00022705"/>
    </source>
</evidence>
<comment type="similarity">
    <text evidence="2 12">Belongs to the MCM family.</text>
</comment>
<evidence type="ECO:0000256" key="11">
    <source>
        <dbReference type="ARBA" id="ARBA00047995"/>
    </source>
</evidence>
<keyword evidence="9 13" id="KW-0539">Nucleus</keyword>
<dbReference type="InterPro" id="IPR041562">
    <property type="entry name" value="MCM_lid"/>
</dbReference>
<evidence type="ECO:0000256" key="14">
    <source>
        <dbReference type="SAM" id="MobiDB-lite"/>
    </source>
</evidence>
<dbReference type="InterPro" id="IPR027925">
    <property type="entry name" value="MCM_N"/>
</dbReference>
<comment type="subunit">
    <text evidence="13">Component of the MCM2-7 complex.</text>
</comment>
<dbReference type="PANTHER" id="PTHR11630">
    <property type="entry name" value="DNA REPLICATION LICENSING FACTOR MCM FAMILY MEMBER"/>
    <property type="match status" value="1"/>
</dbReference>
<accession>A0AAD3DWL5</accession>
<dbReference type="GO" id="GO:0003688">
    <property type="term" value="F:DNA replication origin binding"/>
    <property type="evidence" value="ECO:0007669"/>
    <property type="project" value="UniProtKB-UniRule"/>
</dbReference>
<dbReference type="InterPro" id="IPR001208">
    <property type="entry name" value="MCM_dom"/>
</dbReference>
<dbReference type="InterPro" id="IPR018525">
    <property type="entry name" value="MCM_CS"/>
</dbReference>
<dbReference type="Pfam" id="PF14551">
    <property type="entry name" value="MCM_N"/>
    <property type="match status" value="1"/>
</dbReference>
<dbReference type="PRINTS" id="PR01657">
    <property type="entry name" value="MCMFAMILY"/>
</dbReference>
<keyword evidence="17" id="KW-1185">Reference proteome</keyword>
<dbReference type="EC" id="3.6.4.12" evidence="13"/>
<name>A0AAD3DWL5_9CHLO</name>
<evidence type="ECO:0000256" key="8">
    <source>
        <dbReference type="ARBA" id="ARBA00023125"/>
    </source>
</evidence>
<dbReference type="GO" id="GO:0000727">
    <property type="term" value="P:double-strand break repair via break-induced replication"/>
    <property type="evidence" value="ECO:0007669"/>
    <property type="project" value="TreeGrafter"/>
</dbReference>
<feature type="domain" description="MCM C-terminal AAA(+) ATPase" evidence="15">
    <location>
        <begin position="335"/>
        <end position="539"/>
    </location>
</feature>
<dbReference type="GO" id="GO:0042555">
    <property type="term" value="C:MCM complex"/>
    <property type="evidence" value="ECO:0007669"/>
    <property type="project" value="UniProtKB-UniRule"/>
</dbReference>
<dbReference type="InterPro" id="IPR012340">
    <property type="entry name" value="NA-bd_OB-fold"/>
</dbReference>
<evidence type="ECO:0000256" key="7">
    <source>
        <dbReference type="ARBA" id="ARBA00022840"/>
    </source>
</evidence>
<dbReference type="SMART" id="SM00350">
    <property type="entry name" value="MCM"/>
    <property type="match status" value="1"/>
</dbReference>
<gene>
    <name evidence="16" type="ORF">Agub_g9859</name>
</gene>
<dbReference type="Pfam" id="PF00493">
    <property type="entry name" value="MCM"/>
    <property type="match status" value="1"/>
</dbReference>
<dbReference type="FunFam" id="3.40.50.300:FF:000929">
    <property type="entry name" value="DNA helicase"/>
    <property type="match status" value="1"/>
</dbReference>
<dbReference type="GO" id="GO:0017116">
    <property type="term" value="F:single-stranded DNA helicase activity"/>
    <property type="evidence" value="ECO:0007669"/>
    <property type="project" value="TreeGrafter"/>
</dbReference>
<dbReference type="Pfam" id="PF17855">
    <property type="entry name" value="MCM_lid"/>
    <property type="match status" value="1"/>
</dbReference>
<keyword evidence="10 13" id="KW-0131">Cell cycle</keyword>
<keyword evidence="5 13" id="KW-0378">Hydrolase</keyword>
<dbReference type="GO" id="GO:0005524">
    <property type="term" value="F:ATP binding"/>
    <property type="evidence" value="ECO:0007669"/>
    <property type="project" value="UniProtKB-UniRule"/>
</dbReference>
<evidence type="ECO:0000256" key="12">
    <source>
        <dbReference type="RuleBase" id="RU004070"/>
    </source>
</evidence>
<evidence type="ECO:0000256" key="9">
    <source>
        <dbReference type="ARBA" id="ARBA00023242"/>
    </source>
</evidence>